<accession>A0ABV9F7F3</accession>
<dbReference type="InterPro" id="IPR011701">
    <property type="entry name" value="MFS"/>
</dbReference>
<keyword evidence="2 4" id="KW-1133">Transmembrane helix</keyword>
<sequence length="422" mass="44560">MTEMIGLTVAERQPRLQRSKTRRLSILLFLAYSSLITIFQGVQNILLPPVVQRLAPDAKVSTMALLVTLASVTTVISLFAGGALSDRTRSRWGRRTPSLVLSWLAGVILMPVMDIAGSVTLLALVMPLLWFALNYYQSVLLAALPDRIPENELGFASAAIGLGAPVGIFCGVNLATFASSTMLGYVILAIPFTILTWTLVLLEPEGSSVDVSTPSRQPMSMTSFLAQFSSVRERNFALALASRFLMFLCYFAVSGYMFYIVQDYVGAAKVPFGNVAAGVSILLSVMTVTWLVITLGSGYFADRIGRTALVVALASFGAAIVTMLPAASASWPVMLAFALGIGLTFGAYFVLDLKLATLVLPAPETAGRDLGILLAAGSAPGVISPAIAASIIQAGGYPALFFFGAAVAALAGVCAILIRIAR</sequence>
<keyword evidence="3 4" id="KW-0472">Membrane</keyword>
<keyword evidence="7" id="KW-1185">Reference proteome</keyword>
<feature type="domain" description="Major facilitator superfamily (MFS) profile" evidence="5">
    <location>
        <begin position="20"/>
        <end position="422"/>
    </location>
</feature>
<feature type="transmembrane region" description="Helical" evidence="4">
    <location>
        <begin position="182"/>
        <end position="202"/>
    </location>
</feature>
<dbReference type="Proteomes" id="UP001595957">
    <property type="component" value="Unassembled WGS sequence"/>
</dbReference>
<dbReference type="InterPro" id="IPR020846">
    <property type="entry name" value="MFS_dom"/>
</dbReference>
<keyword evidence="1 4" id="KW-0812">Transmembrane</keyword>
<organism evidence="6 7">
    <name type="scientific">Sphingobium tyrosinilyticum</name>
    <dbReference type="NCBI Taxonomy" id="2715436"/>
    <lineage>
        <taxon>Bacteria</taxon>
        <taxon>Pseudomonadati</taxon>
        <taxon>Pseudomonadota</taxon>
        <taxon>Alphaproteobacteria</taxon>
        <taxon>Sphingomonadales</taxon>
        <taxon>Sphingomonadaceae</taxon>
        <taxon>Sphingobium</taxon>
    </lineage>
</organism>
<dbReference type="Gene3D" id="1.20.1250.20">
    <property type="entry name" value="MFS general substrate transporter like domains"/>
    <property type="match status" value="2"/>
</dbReference>
<dbReference type="EMBL" id="JBHSFZ010000063">
    <property type="protein sequence ID" value="MFC4595934.1"/>
    <property type="molecule type" value="Genomic_DNA"/>
</dbReference>
<dbReference type="PANTHER" id="PTHR23528">
    <property type="match status" value="1"/>
</dbReference>
<reference evidence="7" key="1">
    <citation type="journal article" date="2019" name="Int. J. Syst. Evol. Microbiol.">
        <title>The Global Catalogue of Microorganisms (GCM) 10K type strain sequencing project: providing services to taxonomists for standard genome sequencing and annotation.</title>
        <authorList>
            <consortium name="The Broad Institute Genomics Platform"/>
            <consortium name="The Broad Institute Genome Sequencing Center for Infectious Disease"/>
            <person name="Wu L."/>
            <person name="Ma J."/>
        </authorList>
    </citation>
    <scope>NUCLEOTIDE SEQUENCE [LARGE SCALE GENOMIC DNA]</scope>
    <source>
        <strain evidence="7">NBRC 103632</strain>
    </source>
</reference>
<dbReference type="InterPro" id="IPR036259">
    <property type="entry name" value="MFS_trans_sf"/>
</dbReference>
<evidence type="ECO:0000256" key="1">
    <source>
        <dbReference type="ARBA" id="ARBA00022692"/>
    </source>
</evidence>
<feature type="transmembrane region" description="Helical" evidence="4">
    <location>
        <begin position="400"/>
        <end position="421"/>
    </location>
</feature>
<evidence type="ECO:0000259" key="5">
    <source>
        <dbReference type="PROSITE" id="PS50850"/>
    </source>
</evidence>
<dbReference type="Pfam" id="PF07690">
    <property type="entry name" value="MFS_1"/>
    <property type="match status" value="1"/>
</dbReference>
<gene>
    <name evidence="6" type="ORF">ACFO3E_17425</name>
</gene>
<evidence type="ECO:0000256" key="4">
    <source>
        <dbReference type="SAM" id="Phobius"/>
    </source>
</evidence>
<feature type="transmembrane region" description="Helical" evidence="4">
    <location>
        <begin position="281"/>
        <end position="301"/>
    </location>
</feature>
<proteinExistence type="predicted"/>
<dbReference type="RefSeq" id="WP_380806768.1">
    <property type="nucleotide sequence ID" value="NZ_JBHSFZ010000063.1"/>
</dbReference>
<feature type="transmembrane region" description="Helical" evidence="4">
    <location>
        <begin position="155"/>
        <end position="176"/>
    </location>
</feature>
<name>A0ABV9F7F3_9SPHN</name>
<evidence type="ECO:0000256" key="2">
    <source>
        <dbReference type="ARBA" id="ARBA00022989"/>
    </source>
</evidence>
<feature type="transmembrane region" description="Helical" evidence="4">
    <location>
        <begin position="333"/>
        <end position="351"/>
    </location>
</feature>
<protein>
    <submittedName>
        <fullName evidence="6">MFS transporter</fullName>
    </submittedName>
</protein>
<feature type="transmembrane region" description="Helical" evidence="4">
    <location>
        <begin position="236"/>
        <end position="261"/>
    </location>
</feature>
<dbReference type="SUPFAM" id="SSF103473">
    <property type="entry name" value="MFS general substrate transporter"/>
    <property type="match status" value="1"/>
</dbReference>
<evidence type="ECO:0000313" key="6">
    <source>
        <dbReference type="EMBL" id="MFC4595934.1"/>
    </source>
</evidence>
<evidence type="ECO:0000313" key="7">
    <source>
        <dbReference type="Proteomes" id="UP001595957"/>
    </source>
</evidence>
<feature type="transmembrane region" description="Helical" evidence="4">
    <location>
        <begin position="24"/>
        <end position="42"/>
    </location>
</feature>
<feature type="transmembrane region" description="Helical" evidence="4">
    <location>
        <begin position="62"/>
        <end position="84"/>
    </location>
</feature>
<feature type="transmembrane region" description="Helical" evidence="4">
    <location>
        <begin position="308"/>
        <end position="327"/>
    </location>
</feature>
<feature type="transmembrane region" description="Helical" evidence="4">
    <location>
        <begin position="372"/>
        <end position="394"/>
    </location>
</feature>
<comment type="caution">
    <text evidence="6">The sequence shown here is derived from an EMBL/GenBank/DDBJ whole genome shotgun (WGS) entry which is preliminary data.</text>
</comment>
<dbReference type="PROSITE" id="PS50850">
    <property type="entry name" value="MFS"/>
    <property type="match status" value="1"/>
</dbReference>
<evidence type="ECO:0000256" key="3">
    <source>
        <dbReference type="ARBA" id="ARBA00023136"/>
    </source>
</evidence>
<dbReference type="PANTHER" id="PTHR23528:SF1">
    <property type="entry name" value="MAJOR FACILITATOR SUPERFAMILY (MFS) PROFILE DOMAIN-CONTAINING PROTEIN"/>
    <property type="match status" value="1"/>
</dbReference>